<dbReference type="InterPro" id="IPR039424">
    <property type="entry name" value="SBP_5"/>
</dbReference>
<accession>A0ABU4ISQ6</accession>
<feature type="signal peptide" evidence="2">
    <location>
        <begin position="1"/>
        <end position="22"/>
    </location>
</feature>
<dbReference type="Pfam" id="PF00496">
    <property type="entry name" value="SBP_bac_5"/>
    <property type="match status" value="1"/>
</dbReference>
<evidence type="ECO:0000256" key="2">
    <source>
        <dbReference type="SAM" id="SignalP"/>
    </source>
</evidence>
<evidence type="ECO:0000313" key="5">
    <source>
        <dbReference type="Proteomes" id="UP001279860"/>
    </source>
</evidence>
<dbReference type="InterPro" id="IPR030678">
    <property type="entry name" value="Peptide/Ni-bd"/>
</dbReference>
<sequence>MLRKTLGILIFTLGWFCQPVSADEVTHAVSLYGQPKYPANFDHFAYANPNAPKQGELVIAEIGSFDSLHQFINLGTKPRGLFWLYDSLTDRGHDKDEIKTRYGALAETITIADDDSWVIYQLRKNARFSDGQPVTAEDVAFSVKQFQTVGLSNIKSRFQGVQSVEVLGPRKVKFNFGDQGSRLQILNSGNLPVLPKHVWQGKDFTKPSLEKPVGSGPYQVTSVIPGRSITYQLRDDYWGKDLAVNRGKYNFKTIRVEYFRDRNAAVQALAAGEVNYIAESNLARWQKLYQGKAFDTGTVVKDRIDYQAPSFVTALLFNLREEKFANPKTREALAYAFDFEWLNKRAFQGKYQRAESLFNNSFLAAEGPISSSETAVLAPFKQALPPALFTDTFHWPTTDGSGNDRANLIKAKQLLEAAGWKTEQGRLVDANHQPFVIHFLVPSPAMKPVLGAYLQNLKRLGIEGQVTVRTGTEFYKQLMQRQFDMTPIQYKVRIPPNTEVRSALLSSFADVATSNNIAGFNDPVIDALVNDLVHADSYERTEVYGRALDRVLKWKYYFVPLWARNFQLVAHADYIQRPKVNPAYGYEIEFWWDSRNSSRNSGDSRNNVQQDSAHP</sequence>
<dbReference type="Gene3D" id="3.10.105.10">
    <property type="entry name" value="Dipeptide-binding Protein, Domain 3"/>
    <property type="match status" value="1"/>
</dbReference>
<dbReference type="RefSeq" id="WP_318584567.1">
    <property type="nucleotide sequence ID" value="NZ_JAWRCP010000001.1"/>
</dbReference>
<dbReference type="PIRSF" id="PIRSF002741">
    <property type="entry name" value="MppA"/>
    <property type="match status" value="1"/>
</dbReference>
<dbReference type="CDD" id="cd08497">
    <property type="entry name" value="MbnE-like"/>
    <property type="match status" value="1"/>
</dbReference>
<keyword evidence="1 2" id="KW-0732">Signal</keyword>
<dbReference type="InterPro" id="IPR000914">
    <property type="entry name" value="SBP_5_dom"/>
</dbReference>
<proteinExistence type="predicted"/>
<protein>
    <submittedName>
        <fullName evidence="4">Extracellular solute-binding protein</fullName>
    </submittedName>
</protein>
<dbReference type="Gene3D" id="3.40.190.10">
    <property type="entry name" value="Periplasmic binding protein-like II"/>
    <property type="match status" value="1"/>
</dbReference>
<name>A0ABU4ISQ6_9VIBR</name>
<dbReference type="PANTHER" id="PTHR30290:SF64">
    <property type="entry name" value="ABC TRANSPORTER PERIPLASMIC BINDING PROTEIN"/>
    <property type="match status" value="1"/>
</dbReference>
<feature type="domain" description="Solute-binding protein family 5" evidence="3">
    <location>
        <begin position="103"/>
        <end position="504"/>
    </location>
</feature>
<dbReference type="EMBL" id="JAWRCP010000001">
    <property type="protein sequence ID" value="MDW6092173.1"/>
    <property type="molecule type" value="Genomic_DNA"/>
</dbReference>
<comment type="caution">
    <text evidence="4">The sequence shown here is derived from an EMBL/GenBank/DDBJ whole genome shotgun (WGS) entry which is preliminary data.</text>
</comment>
<feature type="chain" id="PRO_5046079502" evidence="2">
    <location>
        <begin position="23"/>
        <end position="615"/>
    </location>
</feature>
<dbReference type="PANTHER" id="PTHR30290">
    <property type="entry name" value="PERIPLASMIC BINDING COMPONENT OF ABC TRANSPORTER"/>
    <property type="match status" value="1"/>
</dbReference>
<keyword evidence="5" id="KW-1185">Reference proteome</keyword>
<organism evidence="4 5">
    <name type="scientific">Vibrio rhizosphaerae</name>
    <dbReference type="NCBI Taxonomy" id="398736"/>
    <lineage>
        <taxon>Bacteria</taxon>
        <taxon>Pseudomonadati</taxon>
        <taxon>Pseudomonadota</taxon>
        <taxon>Gammaproteobacteria</taxon>
        <taxon>Vibrionales</taxon>
        <taxon>Vibrionaceae</taxon>
        <taxon>Vibrio</taxon>
    </lineage>
</organism>
<evidence type="ECO:0000256" key="1">
    <source>
        <dbReference type="ARBA" id="ARBA00022729"/>
    </source>
</evidence>
<reference evidence="4 5" key="1">
    <citation type="submission" date="2023-11" db="EMBL/GenBank/DDBJ databases">
        <title>Plant-associative lifestyle of Vibrio porteresiae and its evolutionary dynamics.</title>
        <authorList>
            <person name="Rameshkumar N."/>
            <person name="Kirti K."/>
        </authorList>
    </citation>
    <scope>NUCLEOTIDE SEQUENCE [LARGE SCALE GENOMIC DNA]</scope>
    <source>
        <strain evidence="4 5">MSSRF7</strain>
    </source>
</reference>
<dbReference type="SUPFAM" id="SSF53850">
    <property type="entry name" value="Periplasmic binding protein-like II"/>
    <property type="match status" value="1"/>
</dbReference>
<dbReference type="Proteomes" id="UP001279860">
    <property type="component" value="Unassembled WGS sequence"/>
</dbReference>
<gene>
    <name evidence="4" type="ORF">SBX64_06400</name>
</gene>
<evidence type="ECO:0000259" key="3">
    <source>
        <dbReference type="Pfam" id="PF00496"/>
    </source>
</evidence>
<evidence type="ECO:0000313" key="4">
    <source>
        <dbReference type="EMBL" id="MDW6092173.1"/>
    </source>
</evidence>